<evidence type="ECO:0000313" key="2">
    <source>
        <dbReference type="EMBL" id="KAA1120264.1"/>
    </source>
</evidence>
<dbReference type="Gene3D" id="3.60.40.10">
    <property type="entry name" value="PPM-type phosphatase domain"/>
    <property type="match status" value="1"/>
</dbReference>
<comment type="caution">
    <text evidence="1">The sequence shown here is derived from an EMBL/GenBank/DDBJ whole genome shotgun (WGS) entry which is preliminary data.</text>
</comment>
<gene>
    <name evidence="1" type="ORF">PGT21_035845</name>
    <name evidence="2" type="ORF">PGT21_037325</name>
</gene>
<organism evidence="1 3">
    <name type="scientific">Puccinia graminis f. sp. tritici</name>
    <dbReference type="NCBI Taxonomy" id="56615"/>
    <lineage>
        <taxon>Eukaryota</taxon>
        <taxon>Fungi</taxon>
        <taxon>Dikarya</taxon>
        <taxon>Basidiomycota</taxon>
        <taxon>Pucciniomycotina</taxon>
        <taxon>Pucciniomycetes</taxon>
        <taxon>Pucciniales</taxon>
        <taxon>Pucciniaceae</taxon>
        <taxon>Puccinia</taxon>
    </lineage>
</organism>
<dbReference type="InterPro" id="IPR036457">
    <property type="entry name" value="PPM-type-like_dom_sf"/>
</dbReference>
<dbReference type="AlphaFoldDB" id="A0A5B0N7U0"/>
<accession>A0A5B0N7U0</accession>
<evidence type="ECO:0000313" key="1">
    <source>
        <dbReference type="EMBL" id="KAA1084832.1"/>
    </source>
</evidence>
<evidence type="ECO:0000313" key="3">
    <source>
        <dbReference type="Proteomes" id="UP000324748"/>
    </source>
</evidence>
<keyword evidence="3" id="KW-1185">Reference proteome</keyword>
<sequence length="246" mass="27450">MLSTQEVNQLLKKYETTFSVDRVGNPVYRYDTNHVASNAPIEDDSLCAVMTRDQSESDPKSLLKPSAKDMLFFGVFDGHSGWQTSKLLAEQLLPSVNRELHSVFRSEPEYVTAYLAKQLAQAHPDKKATDGAREVQIPKGVMEKIWNIVTWNNRHNRTVIDNLDQDDDVVKLAIQNAFVKLDNQIVGRPLQMLAAYEAQRKSGDKSIPKAYGADVTPQQTASLQTLLPALSGSCALLAYIDTLRSK</sequence>
<dbReference type="Proteomes" id="UP000324748">
    <property type="component" value="Unassembled WGS sequence"/>
</dbReference>
<name>A0A5B0N7U0_PUCGR</name>
<proteinExistence type="predicted"/>
<dbReference type="SUPFAM" id="SSF81606">
    <property type="entry name" value="PP2C-like"/>
    <property type="match status" value="1"/>
</dbReference>
<dbReference type="EMBL" id="VSWC01000118">
    <property type="protein sequence ID" value="KAA1084832.1"/>
    <property type="molecule type" value="Genomic_DNA"/>
</dbReference>
<evidence type="ECO:0008006" key="4">
    <source>
        <dbReference type="Google" id="ProtNLM"/>
    </source>
</evidence>
<dbReference type="EMBL" id="VSWC01000001">
    <property type="protein sequence ID" value="KAA1120264.1"/>
    <property type="molecule type" value="Genomic_DNA"/>
</dbReference>
<dbReference type="OrthoDB" id="420076at2759"/>
<protein>
    <recommendedName>
        <fullName evidence="4">PPM-type phosphatase domain-containing protein</fullName>
    </recommendedName>
</protein>
<reference evidence="1 3" key="1">
    <citation type="submission" date="2019-05" db="EMBL/GenBank/DDBJ databases">
        <title>Emergence of the Ug99 lineage of the wheat stem rust pathogen through somatic hybridization.</title>
        <authorList>
            <person name="Li F."/>
            <person name="Upadhyaya N.M."/>
            <person name="Sperschneider J."/>
            <person name="Matny O."/>
            <person name="Nguyen-Phuc H."/>
            <person name="Mago R."/>
            <person name="Raley C."/>
            <person name="Miller M.E."/>
            <person name="Silverstein K.A.T."/>
            <person name="Henningsen E."/>
            <person name="Hirsch C.D."/>
            <person name="Visser B."/>
            <person name="Pretorius Z.A."/>
            <person name="Steffenson B.J."/>
            <person name="Schwessinger B."/>
            <person name="Dodds P.N."/>
            <person name="Figueroa M."/>
        </authorList>
    </citation>
    <scope>NUCLEOTIDE SEQUENCE [LARGE SCALE GENOMIC DNA]</scope>
    <source>
        <strain evidence="1">21-0</strain>
    </source>
</reference>